<comment type="similarity">
    <text evidence="2 9">Belongs to the class-II pyridoxal-phosphate-dependent aminotransferase family. Histidinol-phosphate aminotransferase subfamily.</text>
</comment>
<name>A0A7X8TLU2_9MICC</name>
<dbReference type="RefSeq" id="WP_168888449.1">
    <property type="nucleotide sequence ID" value="NZ_JABAHY010000018.1"/>
</dbReference>
<protein>
    <recommendedName>
        <fullName evidence="9">Histidinol-phosphate aminotransferase</fullName>
        <ecNumber evidence="9">2.6.1.9</ecNumber>
    </recommendedName>
    <alternativeName>
        <fullName evidence="9">Imidazole acetol-phosphate transaminase</fullName>
    </alternativeName>
</protein>
<keyword evidence="7 9" id="KW-0663">Pyridoxal phosphate</keyword>
<dbReference type="InterPro" id="IPR004839">
    <property type="entry name" value="Aminotransferase_I/II_large"/>
</dbReference>
<dbReference type="Gene3D" id="3.90.1150.10">
    <property type="entry name" value="Aspartate Aminotransferase, domain 1"/>
    <property type="match status" value="1"/>
</dbReference>
<dbReference type="NCBIfam" id="TIGR01141">
    <property type="entry name" value="hisC"/>
    <property type="match status" value="1"/>
</dbReference>
<evidence type="ECO:0000256" key="8">
    <source>
        <dbReference type="ARBA" id="ARBA00023102"/>
    </source>
</evidence>
<keyword evidence="12" id="KW-1185">Reference proteome</keyword>
<comment type="catalytic activity">
    <reaction evidence="9">
        <text>L-histidinol phosphate + 2-oxoglutarate = 3-(imidazol-4-yl)-2-oxopropyl phosphate + L-glutamate</text>
        <dbReference type="Rhea" id="RHEA:23744"/>
        <dbReference type="ChEBI" id="CHEBI:16810"/>
        <dbReference type="ChEBI" id="CHEBI:29985"/>
        <dbReference type="ChEBI" id="CHEBI:57766"/>
        <dbReference type="ChEBI" id="CHEBI:57980"/>
        <dbReference type="EC" id="2.6.1.9"/>
    </reaction>
</comment>
<evidence type="ECO:0000256" key="2">
    <source>
        <dbReference type="ARBA" id="ARBA00007970"/>
    </source>
</evidence>
<feature type="modified residue" description="N6-(pyridoxal phosphate)lysine" evidence="9">
    <location>
        <position position="232"/>
    </location>
</feature>
<dbReference type="HAMAP" id="MF_01023">
    <property type="entry name" value="HisC_aminotrans_2"/>
    <property type="match status" value="1"/>
</dbReference>
<accession>A0A7X8TLU2</accession>
<keyword evidence="5 9" id="KW-0028">Amino-acid biosynthesis</keyword>
<dbReference type="Pfam" id="PF00155">
    <property type="entry name" value="Aminotran_1_2"/>
    <property type="match status" value="1"/>
</dbReference>
<dbReference type="PANTHER" id="PTHR42885">
    <property type="entry name" value="HISTIDINOL-PHOSPHATE AMINOTRANSFERASE-RELATED"/>
    <property type="match status" value="1"/>
</dbReference>
<evidence type="ECO:0000256" key="5">
    <source>
        <dbReference type="ARBA" id="ARBA00022605"/>
    </source>
</evidence>
<dbReference type="Proteomes" id="UP000523139">
    <property type="component" value="Unassembled WGS sequence"/>
</dbReference>
<feature type="domain" description="Aminotransferase class I/classII large" evidence="10">
    <location>
        <begin position="32"/>
        <end position="361"/>
    </location>
</feature>
<evidence type="ECO:0000256" key="3">
    <source>
        <dbReference type="ARBA" id="ARBA00011738"/>
    </source>
</evidence>
<evidence type="ECO:0000256" key="4">
    <source>
        <dbReference type="ARBA" id="ARBA00022576"/>
    </source>
</evidence>
<dbReference type="PANTHER" id="PTHR42885:SF2">
    <property type="entry name" value="HISTIDINOL-PHOSPHATE AMINOTRANSFERASE"/>
    <property type="match status" value="1"/>
</dbReference>
<evidence type="ECO:0000313" key="11">
    <source>
        <dbReference type="EMBL" id="NLS10965.1"/>
    </source>
</evidence>
<evidence type="ECO:0000259" key="10">
    <source>
        <dbReference type="Pfam" id="PF00155"/>
    </source>
</evidence>
<keyword evidence="6 9" id="KW-0808">Transferase</keyword>
<dbReference type="NCBIfam" id="NF002877">
    <property type="entry name" value="PRK03317.1"/>
    <property type="match status" value="1"/>
</dbReference>
<dbReference type="GO" id="GO:0000105">
    <property type="term" value="P:L-histidine biosynthetic process"/>
    <property type="evidence" value="ECO:0007669"/>
    <property type="project" value="UniProtKB-UniRule"/>
</dbReference>
<dbReference type="Gene3D" id="3.40.640.10">
    <property type="entry name" value="Type I PLP-dependent aspartate aminotransferase-like (Major domain)"/>
    <property type="match status" value="1"/>
</dbReference>
<comment type="caution">
    <text evidence="11">The sequence shown here is derived from an EMBL/GenBank/DDBJ whole genome shotgun (WGS) entry which is preliminary data.</text>
</comment>
<evidence type="ECO:0000313" key="12">
    <source>
        <dbReference type="Proteomes" id="UP000523139"/>
    </source>
</evidence>
<dbReference type="UniPathway" id="UPA00031">
    <property type="reaction ID" value="UER00012"/>
</dbReference>
<gene>
    <name evidence="9" type="primary">hisC</name>
    <name evidence="11" type="ORF">HGQ17_13365</name>
</gene>
<evidence type="ECO:0000256" key="6">
    <source>
        <dbReference type="ARBA" id="ARBA00022679"/>
    </source>
</evidence>
<organism evidence="11 12">
    <name type="scientific">Nesterenkonia sedimenti</name>
    <dbReference type="NCBI Taxonomy" id="1463632"/>
    <lineage>
        <taxon>Bacteria</taxon>
        <taxon>Bacillati</taxon>
        <taxon>Actinomycetota</taxon>
        <taxon>Actinomycetes</taxon>
        <taxon>Micrococcales</taxon>
        <taxon>Micrococcaceae</taxon>
        <taxon>Nesterenkonia</taxon>
    </lineage>
</organism>
<dbReference type="GO" id="GO:0030170">
    <property type="term" value="F:pyridoxal phosphate binding"/>
    <property type="evidence" value="ECO:0007669"/>
    <property type="project" value="InterPro"/>
</dbReference>
<evidence type="ECO:0000256" key="9">
    <source>
        <dbReference type="HAMAP-Rule" id="MF_01023"/>
    </source>
</evidence>
<sequence length="369" mass="40263">MTESRLEALPLREELKGQSPYGAPQIDVPAMLNVNETTYDVPADVIDAIAKEVRGAAETLNRYPDREFTTLRQKLAGHLNAETGLELSAEQIWAGNGSNEVMQHILQAFAGPGRSVMSFPPTYSMYPLYARGVYSDYIAGTRGPGYTQDPEDVAAQIREHRPNVVILCSPNNPTGTALDLSVVEAAYAAVEESETMLVVDEAYGEFRQPGTPSALSLLESRPRLIVTRTMSKAFALAGGRLGYLAAAPEVTDALRLVRLPYHLSAVTQAAACAALDHAENLMANVERIKTQRDRIVSELTTMGLQPYPSDANFVFFGGLEDARAAWQHLLDDGILVRDVGIEGHLRVTAGTEEETTSFLTSLQAYLQHR</sequence>
<comment type="cofactor">
    <cofactor evidence="1 9">
        <name>pyridoxal 5'-phosphate</name>
        <dbReference type="ChEBI" id="CHEBI:597326"/>
    </cofactor>
</comment>
<comment type="subunit">
    <text evidence="3 9">Homodimer.</text>
</comment>
<dbReference type="GO" id="GO:0004400">
    <property type="term" value="F:histidinol-phosphate transaminase activity"/>
    <property type="evidence" value="ECO:0007669"/>
    <property type="project" value="UniProtKB-UniRule"/>
</dbReference>
<dbReference type="PROSITE" id="PS00599">
    <property type="entry name" value="AA_TRANSFER_CLASS_2"/>
    <property type="match status" value="1"/>
</dbReference>
<dbReference type="SUPFAM" id="SSF53383">
    <property type="entry name" value="PLP-dependent transferases"/>
    <property type="match status" value="1"/>
</dbReference>
<dbReference type="EC" id="2.6.1.9" evidence="9"/>
<keyword evidence="4 9" id="KW-0032">Aminotransferase</keyword>
<dbReference type="InterPro" id="IPR015422">
    <property type="entry name" value="PyrdxlP-dep_Trfase_small"/>
</dbReference>
<dbReference type="CDD" id="cd00609">
    <property type="entry name" value="AAT_like"/>
    <property type="match status" value="1"/>
</dbReference>
<dbReference type="InterPro" id="IPR015421">
    <property type="entry name" value="PyrdxlP-dep_Trfase_major"/>
</dbReference>
<evidence type="ECO:0000256" key="1">
    <source>
        <dbReference type="ARBA" id="ARBA00001933"/>
    </source>
</evidence>
<reference evidence="11 12" key="1">
    <citation type="submission" date="2020-04" db="EMBL/GenBank/DDBJ databases">
        <title>Nesterenkonia sp. nov., isolated from marine sediment.</title>
        <authorList>
            <person name="Zhang G."/>
        </authorList>
    </citation>
    <scope>NUCLEOTIDE SEQUENCE [LARGE SCALE GENOMIC DNA]</scope>
    <source>
        <strain evidence="11 12">MY13</strain>
    </source>
</reference>
<dbReference type="InterPro" id="IPR005861">
    <property type="entry name" value="HisP_aminotrans"/>
</dbReference>
<dbReference type="InterPro" id="IPR015424">
    <property type="entry name" value="PyrdxlP-dep_Trfase"/>
</dbReference>
<dbReference type="AlphaFoldDB" id="A0A7X8TLU2"/>
<proteinExistence type="inferred from homology"/>
<comment type="pathway">
    <text evidence="9">Amino-acid biosynthesis; L-histidine biosynthesis; L-histidine from 5-phospho-alpha-D-ribose 1-diphosphate: step 7/9.</text>
</comment>
<dbReference type="InterPro" id="IPR001917">
    <property type="entry name" value="Aminotrans_II_pyridoxalP_BS"/>
</dbReference>
<dbReference type="EMBL" id="JABAHY010000018">
    <property type="protein sequence ID" value="NLS10965.1"/>
    <property type="molecule type" value="Genomic_DNA"/>
</dbReference>
<evidence type="ECO:0000256" key="7">
    <source>
        <dbReference type="ARBA" id="ARBA00022898"/>
    </source>
</evidence>
<keyword evidence="8 9" id="KW-0368">Histidine biosynthesis</keyword>